<evidence type="ECO:0000256" key="2">
    <source>
        <dbReference type="ARBA" id="ARBA00010790"/>
    </source>
</evidence>
<dbReference type="AlphaFoldDB" id="A0A222E0B3"/>
<evidence type="ECO:0000313" key="8">
    <source>
        <dbReference type="EMBL" id="ASP19582.1"/>
    </source>
</evidence>
<dbReference type="InterPro" id="IPR007867">
    <property type="entry name" value="GMC_OxRtase_C"/>
</dbReference>
<accession>A0A222E0B3</accession>
<dbReference type="Gene3D" id="3.50.50.60">
    <property type="entry name" value="FAD/NAD(P)-binding domain"/>
    <property type="match status" value="2"/>
</dbReference>
<reference evidence="8 9" key="1">
    <citation type="submission" date="2017-07" db="EMBL/GenBank/DDBJ databases">
        <title>Genome Sequence of Antarctobacter heliothermus Strain SMS3 Isolated from a culture of the Diatom Skeletonema marinoi.</title>
        <authorList>
            <person name="Topel M."/>
            <person name="Pinder M.I.M."/>
            <person name="Johansson O.N."/>
            <person name="Kourtchenko O."/>
            <person name="Godhe A."/>
            <person name="Clarke A.K."/>
        </authorList>
    </citation>
    <scope>NUCLEOTIDE SEQUENCE [LARGE SCALE GENOMIC DNA]</scope>
    <source>
        <strain evidence="8 9">SMS3</strain>
    </source>
</reference>
<evidence type="ECO:0000256" key="5">
    <source>
        <dbReference type="ARBA" id="ARBA00023002"/>
    </source>
</evidence>
<evidence type="ECO:0000259" key="7">
    <source>
        <dbReference type="Pfam" id="PF05199"/>
    </source>
</evidence>
<dbReference type="EC" id="1.1.99.11" evidence="8"/>
<dbReference type="InterPro" id="IPR000172">
    <property type="entry name" value="GMC_OxRdtase_N"/>
</dbReference>
<dbReference type="PANTHER" id="PTHR42784">
    <property type="entry name" value="PYRANOSE 2-OXIDASE"/>
    <property type="match status" value="1"/>
</dbReference>
<comment type="similarity">
    <text evidence="2">Belongs to the GMC oxidoreductase family.</text>
</comment>
<evidence type="ECO:0000256" key="3">
    <source>
        <dbReference type="ARBA" id="ARBA00022630"/>
    </source>
</evidence>
<evidence type="ECO:0000259" key="6">
    <source>
        <dbReference type="Pfam" id="PF00732"/>
    </source>
</evidence>
<evidence type="ECO:0000256" key="1">
    <source>
        <dbReference type="ARBA" id="ARBA00001974"/>
    </source>
</evidence>
<evidence type="ECO:0000313" key="9">
    <source>
        <dbReference type="Proteomes" id="UP000203589"/>
    </source>
</evidence>
<gene>
    <name evidence="8" type="ORF">ANTHELSMS3_00865</name>
</gene>
<proteinExistence type="inferred from homology"/>
<dbReference type="OrthoDB" id="9798604at2"/>
<keyword evidence="9" id="KW-1185">Reference proteome</keyword>
<dbReference type="Proteomes" id="UP000203589">
    <property type="component" value="Chromosome"/>
</dbReference>
<dbReference type="Pfam" id="PF00732">
    <property type="entry name" value="GMC_oxred_N"/>
    <property type="match status" value="1"/>
</dbReference>
<name>A0A222E0B3_9RHOB</name>
<dbReference type="Pfam" id="PF05199">
    <property type="entry name" value="GMC_oxred_C"/>
    <property type="match status" value="1"/>
</dbReference>
<dbReference type="PANTHER" id="PTHR42784:SF1">
    <property type="entry name" value="PYRANOSE 2-OXIDASE"/>
    <property type="match status" value="1"/>
</dbReference>
<protein>
    <submittedName>
        <fullName evidence="8">Fructose dehydrogenase large subunit</fullName>
        <ecNumber evidence="8">1.1.99.11</ecNumber>
    </submittedName>
</protein>
<evidence type="ECO:0000256" key="4">
    <source>
        <dbReference type="ARBA" id="ARBA00022827"/>
    </source>
</evidence>
<dbReference type="GO" id="GO:0050660">
    <property type="term" value="F:flavin adenine dinucleotide binding"/>
    <property type="evidence" value="ECO:0007669"/>
    <property type="project" value="InterPro"/>
</dbReference>
<keyword evidence="4" id="KW-0274">FAD</keyword>
<dbReference type="RefSeq" id="WP_094033800.1">
    <property type="nucleotide sequence ID" value="NZ_CP022540.1"/>
</dbReference>
<dbReference type="GO" id="GO:0016614">
    <property type="term" value="F:oxidoreductase activity, acting on CH-OH group of donors"/>
    <property type="evidence" value="ECO:0007669"/>
    <property type="project" value="InterPro"/>
</dbReference>
<comment type="cofactor">
    <cofactor evidence="1">
        <name>FAD</name>
        <dbReference type="ChEBI" id="CHEBI:57692"/>
    </cofactor>
</comment>
<organism evidence="8 9">
    <name type="scientific">Antarctobacter heliothermus</name>
    <dbReference type="NCBI Taxonomy" id="74033"/>
    <lineage>
        <taxon>Bacteria</taxon>
        <taxon>Pseudomonadati</taxon>
        <taxon>Pseudomonadota</taxon>
        <taxon>Alphaproteobacteria</taxon>
        <taxon>Rhodobacterales</taxon>
        <taxon>Roseobacteraceae</taxon>
        <taxon>Antarctobacter</taxon>
    </lineage>
</organism>
<dbReference type="SUPFAM" id="SSF51905">
    <property type="entry name" value="FAD/NAD(P)-binding domain"/>
    <property type="match status" value="1"/>
</dbReference>
<dbReference type="EMBL" id="CP022540">
    <property type="protein sequence ID" value="ASP19582.1"/>
    <property type="molecule type" value="Genomic_DNA"/>
</dbReference>
<dbReference type="InterPro" id="IPR036188">
    <property type="entry name" value="FAD/NAD-bd_sf"/>
</dbReference>
<feature type="domain" description="Glucose-methanol-choline oxidoreductase N-terminal" evidence="6">
    <location>
        <begin position="26"/>
        <end position="300"/>
    </location>
</feature>
<dbReference type="KEGG" id="aht:ANTHELSMS3_00865"/>
<keyword evidence="3" id="KW-0285">Flavoprotein</keyword>
<feature type="domain" description="Glucose-methanol-choline oxidoreductase C-terminal" evidence="7">
    <location>
        <begin position="450"/>
        <end position="505"/>
    </location>
</feature>
<keyword evidence="5 8" id="KW-0560">Oxidoreductase</keyword>
<sequence>MTSVFDTHWDAIVIGAGMGGGTLGRALAEAGQKVLFVEKGTPGLRSERNGLTEVFVPEARAARGLWPDPLHVSLDGVQTSFFAPLGSGPGGSSVFYAATLERPERHDLDDLPGQPHPTGGWPVGFDEMAPWYDRAALQFRVHGTPDPLSPEASMPLEIPPPLREAEAGLTDSLRAAGLHPYRTHTGIANVGGCENCLGRKCPKVCKMDGRSAGVEPALASGNAHLLTGANVIRLHTQGNRITSAEVRIDGEIRHLRAGRFILAAGALHSPRLLLASASEDWPEGLANRSGCVGANLMLHVDERFALWPKRGTPDSGATKAISFRDFYHREDMRLGSVQAMGIRASYGEMVHFLNRMFDLRGQSRLRTLSRPMAAVAQVFLGHAHLFVGLMEDFPYAQNRVLFDPTQPDKLSVTYTLSDELRTRRRAFRKALRRGLRGHRHMFLSMTPELNWGHPCGTLRFGHDPATSVTDAGGRAHDLANLWVADASFMPTSMGVNPSLTIAANALRVADQILKDRT</sequence>
<dbReference type="InterPro" id="IPR051473">
    <property type="entry name" value="P2Ox-like"/>
</dbReference>